<proteinExistence type="predicted"/>
<keyword evidence="2" id="KW-1185">Reference proteome</keyword>
<organism evidence="1 2">
    <name type="scientific">Flavobacterium helocola</name>
    <dbReference type="NCBI Taxonomy" id="3139139"/>
    <lineage>
        <taxon>Bacteria</taxon>
        <taxon>Pseudomonadati</taxon>
        <taxon>Bacteroidota</taxon>
        <taxon>Flavobacteriia</taxon>
        <taxon>Flavobacteriales</taxon>
        <taxon>Flavobacteriaceae</taxon>
        <taxon>Flavobacterium</taxon>
    </lineage>
</organism>
<sequence length="372" mass="43100">MKKILILVTGLFFACESNDLSKENKISDTTIAERQSSLYENVESTFIDNGLSSSCENNILIFPDWETYYLTIDKIDDVIDVHCDAFENSADPLLTDEQYEAYGESIGFDEDLPLREFENDLKFCSLWRKIFDMETNWLALQGDGEWDENQDPDNHFIEEDSERVLLNEGAEVIIGSKEDGYIIYKFFEWGYIEVYNNDFQALQQINATGIVPNENPNVKVFDEKTTENPQAPDCKGGVTHRKYFRTGSKTRIKTVDKMKDFRGAPGPSKSSKIKSKTKYYRKKAGVWTRGKTTLTAGFEGSYNRLNYFADWRECGFLRDLTELKTRKRSKVKKKHKGPSDMYFRVLDNQLSGVHKRRNDVIKKIDYFDGQIQ</sequence>
<dbReference type="Proteomes" id="UP001393056">
    <property type="component" value="Unassembled WGS sequence"/>
</dbReference>
<protein>
    <recommendedName>
        <fullName evidence="3">Lipoprotein</fullName>
    </recommendedName>
</protein>
<dbReference type="PROSITE" id="PS51257">
    <property type="entry name" value="PROKAR_LIPOPROTEIN"/>
    <property type="match status" value="1"/>
</dbReference>
<gene>
    <name evidence="1" type="ORF">AAEO58_00480</name>
</gene>
<reference evidence="1 2" key="1">
    <citation type="submission" date="2024-04" db="EMBL/GenBank/DDBJ databases">
        <title>Flavobacterium sp. DGU41 16S ribosomal RNA gene Genome sequencing and assembly.</title>
        <authorList>
            <person name="Park S."/>
        </authorList>
    </citation>
    <scope>NUCLEOTIDE SEQUENCE [LARGE SCALE GENOMIC DNA]</scope>
    <source>
        <strain evidence="1 2">DGU41</strain>
    </source>
</reference>
<evidence type="ECO:0000313" key="1">
    <source>
        <dbReference type="EMBL" id="MEL1246510.1"/>
    </source>
</evidence>
<name>A0ABU9I278_9FLAO</name>
<comment type="caution">
    <text evidence="1">The sequence shown here is derived from an EMBL/GenBank/DDBJ whole genome shotgun (WGS) entry which is preliminary data.</text>
</comment>
<evidence type="ECO:0000313" key="2">
    <source>
        <dbReference type="Proteomes" id="UP001393056"/>
    </source>
</evidence>
<dbReference type="RefSeq" id="WP_341681037.1">
    <property type="nucleotide sequence ID" value="NZ_JBBYHT010000001.1"/>
</dbReference>
<accession>A0ABU9I278</accession>
<evidence type="ECO:0008006" key="3">
    <source>
        <dbReference type="Google" id="ProtNLM"/>
    </source>
</evidence>
<dbReference type="EMBL" id="JBBYHT010000001">
    <property type="protein sequence ID" value="MEL1246510.1"/>
    <property type="molecule type" value="Genomic_DNA"/>
</dbReference>